<feature type="transmembrane region" description="Helical" evidence="1">
    <location>
        <begin position="71"/>
        <end position="93"/>
    </location>
</feature>
<dbReference type="GeneID" id="106817145"/>
<keyword evidence="1" id="KW-0812">Transmembrane</keyword>
<evidence type="ECO:0000313" key="3">
    <source>
        <dbReference type="RefSeq" id="XP_014677281.1"/>
    </source>
</evidence>
<proteinExistence type="predicted"/>
<feature type="transmembrane region" description="Helical" evidence="1">
    <location>
        <begin position="129"/>
        <end position="150"/>
    </location>
</feature>
<dbReference type="Proteomes" id="UP000695022">
    <property type="component" value="Unplaced"/>
</dbReference>
<evidence type="ECO:0000313" key="2">
    <source>
        <dbReference type="Proteomes" id="UP000695022"/>
    </source>
</evidence>
<sequence>MAGLVESPKLGMTKREALSNIPVMVIYTCSIYTGSKALSQLPIPIFVCLHNILLPIMILGRLAFAGQMPSVRVWLSASLLIVSTFAAGFSLSIDDWTPYWWMLAHISSAAFYHLYRLRSDCCLHEGKIAHIFQCYLFSVLVLAPASVFLGDALAAQSFPLLYFYRFYVGCVISGFLGALLQLYVIRLEDGKAAASLCSNTEYQHVVSKVVAVPLSFLTFDDLDTSKPLLPWMMVNLGASVALSCWKPASEGDAGATTATRENTLL</sequence>
<accession>A0ABM1EYL0</accession>
<name>A0ABM1EYL0_PRICU</name>
<reference evidence="3" key="1">
    <citation type="submission" date="2025-08" db="UniProtKB">
        <authorList>
            <consortium name="RefSeq"/>
        </authorList>
    </citation>
    <scope>IDENTIFICATION</scope>
</reference>
<feature type="transmembrane region" description="Helical" evidence="1">
    <location>
        <begin position="162"/>
        <end position="185"/>
    </location>
</feature>
<organism evidence="2 3">
    <name type="scientific">Priapulus caudatus</name>
    <name type="common">Priapulid worm</name>
    <dbReference type="NCBI Taxonomy" id="37621"/>
    <lineage>
        <taxon>Eukaryota</taxon>
        <taxon>Metazoa</taxon>
        <taxon>Ecdysozoa</taxon>
        <taxon>Scalidophora</taxon>
        <taxon>Priapulida</taxon>
        <taxon>Priapulimorpha</taxon>
        <taxon>Priapulimorphida</taxon>
        <taxon>Priapulidae</taxon>
        <taxon>Priapulus</taxon>
    </lineage>
</organism>
<feature type="transmembrane region" description="Helical" evidence="1">
    <location>
        <begin position="99"/>
        <end position="117"/>
    </location>
</feature>
<gene>
    <name evidence="3" type="primary">LOC106817145</name>
</gene>
<keyword evidence="2" id="KW-1185">Reference proteome</keyword>
<evidence type="ECO:0000256" key="1">
    <source>
        <dbReference type="SAM" id="Phobius"/>
    </source>
</evidence>
<feature type="transmembrane region" description="Helical" evidence="1">
    <location>
        <begin position="41"/>
        <end position="64"/>
    </location>
</feature>
<dbReference type="RefSeq" id="XP_014677281.1">
    <property type="nucleotide sequence ID" value="XM_014821795.1"/>
</dbReference>
<keyword evidence="1" id="KW-1133">Transmembrane helix</keyword>
<keyword evidence="1" id="KW-0472">Membrane</keyword>
<protein>
    <submittedName>
        <fullName evidence="3">Transmembrane protein 241-like isoform X1</fullName>
    </submittedName>
</protein>